<dbReference type="GO" id="GO:0006355">
    <property type="term" value="P:regulation of DNA-templated transcription"/>
    <property type="evidence" value="ECO:0007669"/>
    <property type="project" value="InterPro"/>
</dbReference>
<dbReference type="Pfam" id="PF00989">
    <property type="entry name" value="PAS"/>
    <property type="match status" value="1"/>
</dbReference>
<name>A0A1K0F9L7_9ACTN</name>
<dbReference type="InterPro" id="IPR013767">
    <property type="entry name" value="PAS_fold"/>
</dbReference>
<dbReference type="InterPro" id="IPR035965">
    <property type="entry name" value="PAS-like_dom_sf"/>
</dbReference>
<evidence type="ECO:0000259" key="2">
    <source>
        <dbReference type="PROSITE" id="PS50112"/>
    </source>
</evidence>
<accession>A0A1K0F9L7</accession>
<dbReference type="Gene3D" id="3.30.450.20">
    <property type="entry name" value="PAS domain"/>
    <property type="match status" value="1"/>
</dbReference>
<feature type="transmembrane region" description="Helical" evidence="1">
    <location>
        <begin position="140"/>
        <end position="162"/>
    </location>
</feature>
<evidence type="ECO:0000256" key="1">
    <source>
        <dbReference type="SAM" id="Phobius"/>
    </source>
</evidence>
<proteinExistence type="predicted"/>
<keyword evidence="1" id="KW-1133">Transmembrane helix</keyword>
<dbReference type="RefSeq" id="WP_071810149.1">
    <property type="nucleotide sequence ID" value="NZ_MEIA01000560.1"/>
</dbReference>
<dbReference type="NCBIfam" id="TIGR00229">
    <property type="entry name" value="sensory_box"/>
    <property type="match status" value="1"/>
</dbReference>
<comment type="caution">
    <text evidence="3">The sequence shown here is derived from an EMBL/GenBank/DDBJ whole genome shotgun (WGS) entry which is preliminary data.</text>
</comment>
<dbReference type="Proteomes" id="UP000182486">
    <property type="component" value="Unassembled WGS sequence"/>
</dbReference>
<dbReference type="EMBL" id="MEIA01000560">
    <property type="protein sequence ID" value="OJF09543.1"/>
    <property type="molecule type" value="Genomic_DNA"/>
</dbReference>
<feature type="transmembrane region" description="Helical" evidence="1">
    <location>
        <begin position="59"/>
        <end position="77"/>
    </location>
</feature>
<protein>
    <submittedName>
        <fullName evidence="3">Diguanylate cyclase</fullName>
    </submittedName>
</protein>
<feature type="transmembrane region" description="Helical" evidence="1">
    <location>
        <begin position="6"/>
        <end position="23"/>
    </location>
</feature>
<keyword evidence="1" id="KW-0812">Transmembrane</keyword>
<dbReference type="SMART" id="SM00091">
    <property type="entry name" value="PAS"/>
    <property type="match status" value="1"/>
</dbReference>
<sequence length="551" mass="59237">MLQALEWILFGAASVGAFAVGLSRHRPARLAPWLLLAASIVCLTVGDVCYALAARDAASIFYLTMFVFVALALLQFTRRGALLMSRARLIDLLAAACAALLVGWVFLIGDSGRIGAISATDVIGALLLIGVTVRLAAAAWFNWSALLLCTGAIGMLASDVAYGLDPRWPSEIGYMVLYVAWGAAALHPSMVRLTSPIPTHPPPWQGRWAALLGLSVATPPLVLLVEAVSGTVTDGVVIAVASTLTLVLTITRLADSVTLNSQALVRERALREASAALVAAADEAAVDRAVHGAVAQLLPPNDLTRVVFATDDRQLALEALPPAASGPRPRSWWLDPSHSPDSREAGDVTLVCPLWLEPLAVARPSGGALVLEGRRDILAASRDALEVLAGQAALALDRISLVDAVGRRDSDLYLRAVIRNTADIMLVVDDDQVIRYASPALHDLMGTDELPPFATLLDLVHPDDTSHVRRALREDGDGVLYCALRRPDDTQILVEATYRDLRGDRLVQGFVVTIRDVTRAHDPVERIPHVEHVDALPAWVNRRSAQHKFRY</sequence>
<feature type="transmembrane region" description="Helical" evidence="1">
    <location>
        <begin position="89"/>
        <end position="108"/>
    </location>
</feature>
<reference evidence="3 4" key="1">
    <citation type="submission" date="2016-09" db="EMBL/GenBank/DDBJ databases">
        <title>Couchioplanes caeruleus draft genome sequence.</title>
        <authorList>
            <person name="Sheehan J."/>
            <person name="Caffrey P."/>
        </authorList>
    </citation>
    <scope>NUCLEOTIDE SEQUENCE [LARGE SCALE GENOMIC DNA]</scope>
    <source>
        <strain evidence="3 4">DSM 43634</strain>
    </source>
</reference>
<organism evidence="3 4">
    <name type="scientific">Couchioplanes caeruleus subsp. caeruleus</name>
    <dbReference type="NCBI Taxonomy" id="56427"/>
    <lineage>
        <taxon>Bacteria</taxon>
        <taxon>Bacillati</taxon>
        <taxon>Actinomycetota</taxon>
        <taxon>Actinomycetes</taxon>
        <taxon>Micromonosporales</taxon>
        <taxon>Micromonosporaceae</taxon>
        <taxon>Couchioplanes</taxon>
    </lineage>
</organism>
<keyword evidence="4" id="KW-1185">Reference proteome</keyword>
<dbReference type="AlphaFoldDB" id="A0A1K0F9L7"/>
<dbReference type="InterPro" id="IPR000014">
    <property type="entry name" value="PAS"/>
</dbReference>
<feature type="transmembrane region" description="Helical" evidence="1">
    <location>
        <begin position="30"/>
        <end position="53"/>
    </location>
</feature>
<gene>
    <name evidence="3" type="ORF">BG844_37010</name>
</gene>
<feature type="domain" description="PAS" evidence="2">
    <location>
        <begin position="410"/>
        <end position="474"/>
    </location>
</feature>
<evidence type="ECO:0000313" key="4">
    <source>
        <dbReference type="Proteomes" id="UP000182486"/>
    </source>
</evidence>
<dbReference type="SUPFAM" id="SSF55785">
    <property type="entry name" value="PYP-like sensor domain (PAS domain)"/>
    <property type="match status" value="1"/>
</dbReference>
<evidence type="ECO:0000313" key="3">
    <source>
        <dbReference type="EMBL" id="OJF09543.1"/>
    </source>
</evidence>
<feature type="transmembrane region" description="Helical" evidence="1">
    <location>
        <begin position="114"/>
        <end position="133"/>
    </location>
</feature>
<keyword evidence="1" id="KW-0472">Membrane</keyword>
<dbReference type="CDD" id="cd00130">
    <property type="entry name" value="PAS"/>
    <property type="match status" value="1"/>
</dbReference>
<dbReference type="PROSITE" id="PS50112">
    <property type="entry name" value="PAS"/>
    <property type="match status" value="1"/>
</dbReference>